<dbReference type="Proteomes" id="UP000019151">
    <property type="component" value="Chromosome"/>
</dbReference>
<proteinExistence type="predicted"/>
<dbReference type="SUPFAM" id="SSF51161">
    <property type="entry name" value="Trimeric LpxA-like enzymes"/>
    <property type="match status" value="1"/>
</dbReference>
<dbReference type="InParanoid" id="W0RLY5"/>
<protein>
    <recommendedName>
        <fullName evidence="4">Polymer-forming cytoskeletal protein</fullName>
    </recommendedName>
</protein>
<accession>W0RLY5</accession>
<evidence type="ECO:0000313" key="2">
    <source>
        <dbReference type="EMBL" id="AHG91756.1"/>
    </source>
</evidence>
<dbReference type="RefSeq" id="WP_025413194.1">
    <property type="nucleotide sequence ID" value="NZ_CP007128.1"/>
</dbReference>
<dbReference type="eggNOG" id="COG4801">
    <property type="taxonomic scope" value="Bacteria"/>
</dbReference>
<evidence type="ECO:0008006" key="4">
    <source>
        <dbReference type="Google" id="ProtNLM"/>
    </source>
</evidence>
<dbReference type="EMBL" id="CP007128">
    <property type="protein sequence ID" value="AHG91756.1"/>
    <property type="molecule type" value="Genomic_DNA"/>
</dbReference>
<feature type="region of interest" description="Disordered" evidence="1">
    <location>
        <begin position="352"/>
        <end position="372"/>
    </location>
</feature>
<evidence type="ECO:0000313" key="3">
    <source>
        <dbReference type="Proteomes" id="UP000019151"/>
    </source>
</evidence>
<dbReference type="OrthoDB" id="8768982at2"/>
<dbReference type="HOGENOM" id="CLU_784609_0_0_0"/>
<keyword evidence="3" id="KW-1185">Reference proteome</keyword>
<evidence type="ECO:0000256" key="1">
    <source>
        <dbReference type="SAM" id="MobiDB-lite"/>
    </source>
</evidence>
<organism evidence="2 3">
    <name type="scientific">Gemmatirosa kalamazoonensis</name>
    <dbReference type="NCBI Taxonomy" id="861299"/>
    <lineage>
        <taxon>Bacteria</taxon>
        <taxon>Pseudomonadati</taxon>
        <taxon>Gemmatimonadota</taxon>
        <taxon>Gemmatimonadia</taxon>
        <taxon>Gemmatimonadales</taxon>
        <taxon>Gemmatimonadaceae</taxon>
        <taxon>Gemmatirosa</taxon>
    </lineage>
</organism>
<dbReference type="KEGG" id="gba:J421_4219"/>
<feature type="compositionally biased region" description="Low complexity" evidence="1">
    <location>
        <begin position="360"/>
        <end position="372"/>
    </location>
</feature>
<sequence length="372" mass="39620">MTGLLPFLVLLLGTCVWALLPFVPAVRELLRPTDAVPLGMVGRDSGDITYFATGFRAFLERHPILSSGSDPANVTGTLADGAPYARVATPGLWTQLPRGEHEEITAVVVLDGRMAVPPSQVFAAEVYARQPMLGGVGTTYRAVLCDDVCHLLSRSVVLRWIHARRALCVGRGSTLYNRASSDDRITLSSDVRFDRLGAPIIEVAGDGSRPSPPTPTRTPYEPPSTMTRVLGEGAAVPFYRVEGDFVLPEATVLRGNVVVRGTAVVQRGARLEGSLKAHRDVRVEAGGEVTDALVSRRDVTVEEWGVVGGPLVAERDCALGRWSRVGDVGSPTTIACRRLTLSAGCRVHGRVSTRGGGTTGVRRPAATAPASR</sequence>
<reference evidence="2 3" key="1">
    <citation type="journal article" date="2014" name="Genome Announc.">
        <title>Genome Sequence and Methylome of Soil Bacterium Gemmatirosa kalamazoonensis KBS708T, a Member of the Rarely Cultivated Gemmatimonadetes Phylum.</title>
        <authorList>
            <person name="Debruyn J.M."/>
            <person name="Radosevich M."/>
            <person name="Wommack K.E."/>
            <person name="Polson S.W."/>
            <person name="Hauser L.J."/>
            <person name="Fawaz M.N."/>
            <person name="Korlach J."/>
            <person name="Tsai Y.C."/>
        </authorList>
    </citation>
    <scope>NUCLEOTIDE SEQUENCE [LARGE SCALE GENOMIC DNA]</scope>
    <source>
        <strain evidence="2 3">KBS708</strain>
    </source>
</reference>
<dbReference type="AlphaFoldDB" id="W0RLY5"/>
<dbReference type="STRING" id="861299.J421_4219"/>
<gene>
    <name evidence="2" type="ORF">J421_4219</name>
</gene>
<dbReference type="InterPro" id="IPR011004">
    <property type="entry name" value="Trimer_LpxA-like_sf"/>
</dbReference>
<name>W0RLY5_9BACT</name>